<protein>
    <recommendedName>
        <fullName evidence="3">Acetyltransferase (GNAT) family protein</fullName>
    </recommendedName>
</protein>
<name>A0A498C6X9_9GAMM</name>
<dbReference type="InterPro" id="IPR016181">
    <property type="entry name" value="Acyl_CoA_acyltransferase"/>
</dbReference>
<accession>A0A498C6X9</accession>
<proteinExistence type="predicted"/>
<dbReference type="EMBL" id="RCDA01000001">
    <property type="protein sequence ID" value="RLK51645.1"/>
    <property type="molecule type" value="Genomic_DNA"/>
</dbReference>
<evidence type="ECO:0000313" key="2">
    <source>
        <dbReference type="Proteomes" id="UP000275461"/>
    </source>
</evidence>
<organism evidence="1 2">
    <name type="scientific">Alkalispirillum mobile</name>
    <dbReference type="NCBI Taxonomy" id="85925"/>
    <lineage>
        <taxon>Bacteria</taxon>
        <taxon>Pseudomonadati</taxon>
        <taxon>Pseudomonadota</taxon>
        <taxon>Gammaproteobacteria</taxon>
        <taxon>Chromatiales</taxon>
        <taxon>Ectothiorhodospiraceae</taxon>
        <taxon>Alkalispirillum</taxon>
    </lineage>
</organism>
<dbReference type="OrthoDB" id="5570877at2"/>
<comment type="caution">
    <text evidence="1">The sequence shown here is derived from an EMBL/GenBank/DDBJ whole genome shotgun (WGS) entry which is preliminary data.</text>
</comment>
<gene>
    <name evidence="1" type="ORF">DFR31_1590</name>
</gene>
<evidence type="ECO:0008006" key="3">
    <source>
        <dbReference type="Google" id="ProtNLM"/>
    </source>
</evidence>
<dbReference type="RefSeq" id="WP_147436956.1">
    <property type="nucleotide sequence ID" value="NZ_RCDA01000001.1"/>
</dbReference>
<evidence type="ECO:0000313" key="1">
    <source>
        <dbReference type="EMBL" id="RLK51645.1"/>
    </source>
</evidence>
<keyword evidence="2" id="KW-1185">Reference proteome</keyword>
<sequence length="407" mass="46699">MTKNFHNPIVFRKAEESDKERLRLFFEKAYADRFKYKFPDRWVWQYINNPWRRGRDIQSYIAEDSRRNIVGHSGALLVPAQIRGAPIVLAWGVGLFVLDPYRGKGIAKALQELNIFDNEILASIYMAPEAQALKLSLKARRGPTCSVYVHSIYFDNSKVTESVERKLARRNFGRLSRPFAIALSPIVAARNQLRSLLVKAYQRRHRSRSTLFGNHYDFSEGPASFGDESDELWDKARGRYDFCVERTSKYLNWKYRDQPGCKYRVLRMLNGGAIVGQLVYRIGMPPEAPVAFITEVVVEADCPEMTKQIISEAVGVIKERGAVQIVIATSDCTQKVAIEGCSFLRIEDHDLLVNYSPDNSVNLGALSRCLLTKGDHDWDQFFLARLLSPKEVLDRFYRHKSAYVTRL</sequence>
<dbReference type="AlphaFoldDB" id="A0A498C6X9"/>
<dbReference type="Proteomes" id="UP000275461">
    <property type="component" value="Unassembled WGS sequence"/>
</dbReference>
<dbReference type="SUPFAM" id="SSF55729">
    <property type="entry name" value="Acyl-CoA N-acyltransferases (Nat)"/>
    <property type="match status" value="1"/>
</dbReference>
<dbReference type="Gene3D" id="3.40.630.30">
    <property type="match status" value="1"/>
</dbReference>
<reference evidence="1 2" key="1">
    <citation type="submission" date="2018-10" db="EMBL/GenBank/DDBJ databases">
        <title>Genomic Encyclopedia of Type Strains, Phase IV (KMG-IV): sequencing the most valuable type-strain genomes for metagenomic binning, comparative biology and taxonomic classification.</title>
        <authorList>
            <person name="Goeker M."/>
        </authorList>
    </citation>
    <scope>NUCLEOTIDE SEQUENCE [LARGE SCALE GENOMIC DNA]</scope>
    <source>
        <strain evidence="1 2">DSM 12769</strain>
    </source>
</reference>